<reference evidence="3" key="1">
    <citation type="submission" date="2020-10" db="EMBL/GenBank/DDBJ databases">
        <authorList>
            <person name="Gilroy R."/>
        </authorList>
    </citation>
    <scope>NUCLEOTIDE SEQUENCE</scope>
    <source>
        <strain evidence="3">21143</strain>
    </source>
</reference>
<protein>
    <submittedName>
        <fullName evidence="3">Glycosyltransferase family 9 protein</fullName>
    </submittedName>
</protein>
<dbReference type="PANTHER" id="PTHR30160">
    <property type="entry name" value="TETRAACYLDISACCHARIDE 4'-KINASE-RELATED"/>
    <property type="match status" value="1"/>
</dbReference>
<dbReference type="GO" id="GO:0008713">
    <property type="term" value="F:ADP-heptose-lipopolysaccharide heptosyltransferase activity"/>
    <property type="evidence" value="ECO:0007669"/>
    <property type="project" value="TreeGrafter"/>
</dbReference>
<sequence>MEHFSAYSHSALPYRHVAVFRFSALGDVAMTVPVVYEVCRAYPGIRFTLFTKKTVAPLFVYPPDNLTVFPVDTKGRYRGFAGLWRLYRDMKSQGIDAIADLHNVLRTRVVGFFFAISGVKRVILDKGRAAKRRLVARKKPLPIQPLPTSFDRYRQVFARLGFETPKTFRSVFDDKHLPLPLPEGIESRREGEFWIGVAPFAKHEGKIYPLDRSESLVARLSQREDCRVFLMGGGGEEADLLGGWAEKYPRVVSLARKRLGFAVELSMMSRMTLVVSMDSANMHLASMAGTPVVSVWGQTHPYAGFLGWRQSKENIIQLSDLSCRPCSIFGNKPCYRGDYACMQELSVERIWNRVEEILRREKK</sequence>
<proteinExistence type="predicted"/>
<keyword evidence="1" id="KW-0328">Glycosyltransferase</keyword>
<keyword evidence="2" id="KW-0808">Transferase</keyword>
<organism evidence="3 4">
    <name type="scientific">Candidatus Caccoplasma intestinavium</name>
    <dbReference type="NCBI Taxonomy" id="2840716"/>
    <lineage>
        <taxon>Bacteria</taxon>
        <taxon>Pseudomonadati</taxon>
        <taxon>Bacteroidota</taxon>
        <taxon>Bacteroidia</taxon>
        <taxon>Bacteroidales</taxon>
        <taxon>Bacteroidaceae</taxon>
        <taxon>Bacteroidaceae incertae sedis</taxon>
        <taxon>Candidatus Caccoplasma</taxon>
    </lineage>
</organism>
<dbReference type="Gene3D" id="3.40.50.2000">
    <property type="entry name" value="Glycogen Phosphorylase B"/>
    <property type="match status" value="2"/>
</dbReference>
<evidence type="ECO:0000256" key="2">
    <source>
        <dbReference type="ARBA" id="ARBA00022679"/>
    </source>
</evidence>
<evidence type="ECO:0000313" key="4">
    <source>
        <dbReference type="Proteomes" id="UP000886722"/>
    </source>
</evidence>
<dbReference type="GO" id="GO:0005829">
    <property type="term" value="C:cytosol"/>
    <property type="evidence" value="ECO:0007669"/>
    <property type="project" value="TreeGrafter"/>
</dbReference>
<accession>A0A9D1GC07</accession>
<dbReference type="EMBL" id="DVKT01000001">
    <property type="protein sequence ID" value="HIT38420.1"/>
    <property type="molecule type" value="Genomic_DNA"/>
</dbReference>
<dbReference type="CDD" id="cd03789">
    <property type="entry name" value="GT9_LPS_heptosyltransferase"/>
    <property type="match status" value="1"/>
</dbReference>
<evidence type="ECO:0000313" key="3">
    <source>
        <dbReference type="EMBL" id="HIT38420.1"/>
    </source>
</evidence>
<dbReference type="GO" id="GO:0009244">
    <property type="term" value="P:lipopolysaccharide core region biosynthetic process"/>
    <property type="evidence" value="ECO:0007669"/>
    <property type="project" value="TreeGrafter"/>
</dbReference>
<dbReference type="InterPro" id="IPR002201">
    <property type="entry name" value="Glyco_trans_9"/>
</dbReference>
<dbReference type="InterPro" id="IPR051199">
    <property type="entry name" value="LPS_LOS_Heptosyltrfase"/>
</dbReference>
<reference evidence="3" key="2">
    <citation type="journal article" date="2021" name="PeerJ">
        <title>Extensive microbial diversity within the chicken gut microbiome revealed by metagenomics and culture.</title>
        <authorList>
            <person name="Gilroy R."/>
            <person name="Ravi A."/>
            <person name="Getino M."/>
            <person name="Pursley I."/>
            <person name="Horton D.L."/>
            <person name="Alikhan N.F."/>
            <person name="Baker D."/>
            <person name="Gharbi K."/>
            <person name="Hall N."/>
            <person name="Watson M."/>
            <person name="Adriaenssens E.M."/>
            <person name="Foster-Nyarko E."/>
            <person name="Jarju S."/>
            <person name="Secka A."/>
            <person name="Antonio M."/>
            <person name="Oren A."/>
            <person name="Chaudhuri R.R."/>
            <person name="La Ragione R."/>
            <person name="Hildebrand F."/>
            <person name="Pallen M.J."/>
        </authorList>
    </citation>
    <scope>NUCLEOTIDE SEQUENCE</scope>
    <source>
        <strain evidence="3">21143</strain>
    </source>
</reference>
<dbReference type="AlphaFoldDB" id="A0A9D1GC07"/>
<dbReference type="Pfam" id="PF01075">
    <property type="entry name" value="Glyco_transf_9"/>
    <property type="match status" value="1"/>
</dbReference>
<evidence type="ECO:0000256" key="1">
    <source>
        <dbReference type="ARBA" id="ARBA00022676"/>
    </source>
</evidence>
<comment type="caution">
    <text evidence="3">The sequence shown here is derived from an EMBL/GenBank/DDBJ whole genome shotgun (WGS) entry which is preliminary data.</text>
</comment>
<dbReference type="Proteomes" id="UP000886722">
    <property type="component" value="Unassembled WGS sequence"/>
</dbReference>
<name>A0A9D1GC07_9BACT</name>
<dbReference type="PANTHER" id="PTHR30160:SF22">
    <property type="entry name" value="LIPOPOLYSACCHARIDE CORE BIOSYNTHESIS PROTEIN"/>
    <property type="match status" value="1"/>
</dbReference>
<dbReference type="SUPFAM" id="SSF53756">
    <property type="entry name" value="UDP-Glycosyltransferase/glycogen phosphorylase"/>
    <property type="match status" value="1"/>
</dbReference>
<gene>
    <name evidence="3" type="ORF">IAD06_00045</name>
</gene>